<proteinExistence type="predicted"/>
<name>A0ABW2TVT2_9PSEU</name>
<comment type="caution">
    <text evidence="1">The sequence shown here is derived from an EMBL/GenBank/DDBJ whole genome shotgun (WGS) entry which is preliminary data.</text>
</comment>
<protein>
    <submittedName>
        <fullName evidence="1">Uncharacterized protein</fullName>
    </submittedName>
</protein>
<sequence>MSYAAADARVEPITLGGRRLATLTDPRADLRRLQDEGVAVWAERPDVAAFGVGALLPGVGVAEAGEFARRWGEYARVCFL</sequence>
<keyword evidence="2" id="KW-1185">Reference proteome</keyword>
<evidence type="ECO:0000313" key="1">
    <source>
        <dbReference type="EMBL" id="MFC7617396.1"/>
    </source>
</evidence>
<accession>A0ABW2TVT2</accession>
<gene>
    <name evidence="1" type="ORF">ACFQV2_32240</name>
</gene>
<organism evidence="1 2">
    <name type="scientific">Actinokineospora soli</name>
    <dbReference type="NCBI Taxonomy" id="1048753"/>
    <lineage>
        <taxon>Bacteria</taxon>
        <taxon>Bacillati</taxon>
        <taxon>Actinomycetota</taxon>
        <taxon>Actinomycetes</taxon>
        <taxon>Pseudonocardiales</taxon>
        <taxon>Pseudonocardiaceae</taxon>
        <taxon>Actinokineospora</taxon>
    </lineage>
</organism>
<dbReference type="EMBL" id="JBHTEY010000004">
    <property type="protein sequence ID" value="MFC7617396.1"/>
    <property type="molecule type" value="Genomic_DNA"/>
</dbReference>
<evidence type="ECO:0000313" key="2">
    <source>
        <dbReference type="Proteomes" id="UP001596512"/>
    </source>
</evidence>
<dbReference type="Proteomes" id="UP001596512">
    <property type="component" value="Unassembled WGS sequence"/>
</dbReference>
<reference evidence="2" key="1">
    <citation type="journal article" date="2019" name="Int. J. Syst. Evol. Microbiol.">
        <title>The Global Catalogue of Microorganisms (GCM) 10K type strain sequencing project: providing services to taxonomists for standard genome sequencing and annotation.</title>
        <authorList>
            <consortium name="The Broad Institute Genomics Platform"/>
            <consortium name="The Broad Institute Genome Sequencing Center for Infectious Disease"/>
            <person name="Wu L."/>
            <person name="Ma J."/>
        </authorList>
    </citation>
    <scope>NUCLEOTIDE SEQUENCE [LARGE SCALE GENOMIC DNA]</scope>
    <source>
        <strain evidence="2">JCM 17695</strain>
    </source>
</reference>